<keyword evidence="3" id="KW-1185">Reference proteome</keyword>
<feature type="region of interest" description="Disordered" evidence="1">
    <location>
        <begin position="175"/>
        <end position="304"/>
    </location>
</feature>
<reference evidence="2 3" key="1">
    <citation type="submission" date="2019-01" db="EMBL/GenBank/DDBJ databases">
        <title>A draft genome assembly of the solar-powered sea slug Elysia chlorotica.</title>
        <authorList>
            <person name="Cai H."/>
            <person name="Li Q."/>
            <person name="Fang X."/>
            <person name="Li J."/>
            <person name="Curtis N.E."/>
            <person name="Altenburger A."/>
            <person name="Shibata T."/>
            <person name="Feng M."/>
            <person name="Maeda T."/>
            <person name="Schwartz J.A."/>
            <person name="Shigenobu S."/>
            <person name="Lundholm N."/>
            <person name="Nishiyama T."/>
            <person name="Yang H."/>
            <person name="Hasebe M."/>
            <person name="Li S."/>
            <person name="Pierce S.K."/>
            <person name="Wang J."/>
        </authorList>
    </citation>
    <scope>NUCLEOTIDE SEQUENCE [LARGE SCALE GENOMIC DNA]</scope>
    <source>
        <strain evidence="2">EC2010</strain>
        <tissue evidence="2">Whole organism of an adult</tissue>
    </source>
</reference>
<sequence length="304" mass="33448">VNGDISDNGDGIELTEPVDSVDIFAVEGSRSSPQGMEDTKDVGEEEGGIVVKPLNPDNDVQTNKPIKEQGDLGDHAPTIETRPTTDAPPQSGDQNNKSNDNSSNGSTTQQRSRNHHHHHHHHHHHRRGQHQHQHQQPATQSNHRPGGVGSVSPEKTIKIMSQDAKTQFVFRAFKSRDDEPDAGGDKRDMLIQTDVISINDNNEKSKKKLLINLKRLGSKDEPSKHRLTKGHTVDLVKDAPQSNPEAKGRSKVKGENNQVVKSGVKDEAKGSRKKKREKEQGEKLQADEVDQAEGETNVELSDGA</sequence>
<evidence type="ECO:0000313" key="3">
    <source>
        <dbReference type="Proteomes" id="UP000271974"/>
    </source>
</evidence>
<gene>
    <name evidence="2" type="ORF">EGW08_001729</name>
</gene>
<protein>
    <submittedName>
        <fullName evidence="2">Uncharacterized protein</fullName>
    </submittedName>
</protein>
<name>A0A433U9T0_ELYCH</name>
<dbReference type="OrthoDB" id="10606407at2759"/>
<evidence type="ECO:0000256" key="1">
    <source>
        <dbReference type="SAM" id="MobiDB-lite"/>
    </source>
</evidence>
<comment type="caution">
    <text evidence="2">The sequence shown here is derived from an EMBL/GenBank/DDBJ whole genome shotgun (WGS) entry which is preliminary data.</text>
</comment>
<feature type="compositionally biased region" description="Basic and acidic residues" evidence="1">
    <location>
        <begin position="277"/>
        <end position="286"/>
    </location>
</feature>
<dbReference type="Proteomes" id="UP000271974">
    <property type="component" value="Unassembled WGS sequence"/>
</dbReference>
<dbReference type="AlphaFoldDB" id="A0A433U9T0"/>
<evidence type="ECO:0000313" key="2">
    <source>
        <dbReference type="EMBL" id="RUS90552.1"/>
    </source>
</evidence>
<feature type="compositionally biased region" description="Basic and acidic residues" evidence="1">
    <location>
        <begin position="65"/>
        <end position="74"/>
    </location>
</feature>
<accession>A0A433U9T0</accession>
<feature type="non-terminal residue" evidence="2">
    <location>
        <position position="304"/>
    </location>
</feature>
<feature type="compositionally biased region" description="Low complexity" evidence="1">
    <location>
        <begin position="90"/>
        <end position="111"/>
    </location>
</feature>
<proteinExistence type="predicted"/>
<feature type="compositionally biased region" description="Basic residues" evidence="1">
    <location>
        <begin position="112"/>
        <end position="133"/>
    </location>
</feature>
<feature type="region of interest" description="Disordered" evidence="1">
    <location>
        <begin position="1"/>
        <end position="162"/>
    </location>
</feature>
<organism evidence="2 3">
    <name type="scientific">Elysia chlorotica</name>
    <name type="common">Eastern emerald elysia</name>
    <name type="synonym">Sea slug</name>
    <dbReference type="NCBI Taxonomy" id="188477"/>
    <lineage>
        <taxon>Eukaryota</taxon>
        <taxon>Metazoa</taxon>
        <taxon>Spiralia</taxon>
        <taxon>Lophotrochozoa</taxon>
        <taxon>Mollusca</taxon>
        <taxon>Gastropoda</taxon>
        <taxon>Heterobranchia</taxon>
        <taxon>Euthyneura</taxon>
        <taxon>Panpulmonata</taxon>
        <taxon>Sacoglossa</taxon>
        <taxon>Placobranchoidea</taxon>
        <taxon>Plakobranchidae</taxon>
        <taxon>Elysia</taxon>
    </lineage>
</organism>
<dbReference type="EMBL" id="RQTK01000030">
    <property type="protein sequence ID" value="RUS90552.1"/>
    <property type="molecule type" value="Genomic_DNA"/>
</dbReference>
<feature type="non-terminal residue" evidence="2">
    <location>
        <position position="1"/>
    </location>
</feature>